<keyword evidence="1" id="KW-0472">Membrane</keyword>
<keyword evidence="3" id="KW-1185">Reference proteome</keyword>
<feature type="transmembrane region" description="Helical" evidence="1">
    <location>
        <begin position="20"/>
        <end position="37"/>
    </location>
</feature>
<organism evidence="2 3">
    <name type="scientific">Pyrenophora seminiperda CCB06</name>
    <dbReference type="NCBI Taxonomy" id="1302712"/>
    <lineage>
        <taxon>Eukaryota</taxon>
        <taxon>Fungi</taxon>
        <taxon>Dikarya</taxon>
        <taxon>Ascomycota</taxon>
        <taxon>Pezizomycotina</taxon>
        <taxon>Dothideomycetes</taxon>
        <taxon>Pleosporomycetidae</taxon>
        <taxon>Pleosporales</taxon>
        <taxon>Pleosporineae</taxon>
        <taxon>Pleosporaceae</taxon>
        <taxon>Pyrenophora</taxon>
    </lineage>
</organism>
<sequence length="173" mass="19503">MDAATVFTVTARLSTQLARLMWWPISKLINACIILLLPFYNLIAFILLPFIHLTHAIITILSIPFRVKWLEQIETLYVFLGTAGLVGCLTGAILFVIFKFLSSSLHLDAPIVPEEPTKGRTAAEYRAARRVKKEQMIDHSPTTTPVVLKRVPGPRRRGLLSQAIIEEEDSDFF</sequence>
<evidence type="ECO:0000313" key="2">
    <source>
        <dbReference type="EMBL" id="RMZ69728.1"/>
    </source>
</evidence>
<dbReference type="EMBL" id="KE747821">
    <property type="protein sequence ID" value="RMZ69728.1"/>
    <property type="molecule type" value="Genomic_DNA"/>
</dbReference>
<proteinExistence type="predicted"/>
<feature type="transmembrane region" description="Helical" evidence="1">
    <location>
        <begin position="77"/>
        <end position="98"/>
    </location>
</feature>
<dbReference type="AlphaFoldDB" id="A0A3M7M5J2"/>
<dbReference type="Proteomes" id="UP000265663">
    <property type="component" value="Unassembled WGS sequence"/>
</dbReference>
<feature type="transmembrane region" description="Helical" evidence="1">
    <location>
        <begin position="44"/>
        <end position="65"/>
    </location>
</feature>
<evidence type="ECO:0000256" key="1">
    <source>
        <dbReference type="SAM" id="Phobius"/>
    </source>
</evidence>
<keyword evidence="1" id="KW-0812">Transmembrane</keyword>
<reference evidence="2 3" key="1">
    <citation type="journal article" date="2014" name="PLoS ONE">
        <title>De novo Genome Assembly of the Fungal Plant Pathogen Pyrenophora semeniperda.</title>
        <authorList>
            <person name="Soliai M.M."/>
            <person name="Meyer S.E."/>
            <person name="Udall J.A."/>
            <person name="Elzinga D.E."/>
            <person name="Hermansen R.A."/>
            <person name="Bodily P.M."/>
            <person name="Hart A.A."/>
            <person name="Coleman C.E."/>
        </authorList>
    </citation>
    <scope>NUCLEOTIDE SEQUENCE [LARGE SCALE GENOMIC DNA]</scope>
    <source>
        <strain evidence="2 3">CCB06</strain>
        <tissue evidence="2">Mycelium</tissue>
    </source>
</reference>
<evidence type="ECO:0000313" key="3">
    <source>
        <dbReference type="Proteomes" id="UP000265663"/>
    </source>
</evidence>
<name>A0A3M7M5J2_9PLEO</name>
<protein>
    <submittedName>
        <fullName evidence="2">Uncharacterized protein</fullName>
    </submittedName>
</protein>
<accession>A0A3M7M5J2</accession>
<keyword evidence="1" id="KW-1133">Transmembrane helix</keyword>
<dbReference type="OrthoDB" id="4502894at2759"/>
<gene>
    <name evidence="2" type="ORF">GMOD_00010303</name>
</gene>